<feature type="compositionally biased region" description="Basic and acidic residues" evidence="2">
    <location>
        <begin position="202"/>
        <end position="211"/>
    </location>
</feature>
<feature type="compositionally biased region" description="Polar residues" evidence="2">
    <location>
        <begin position="213"/>
        <end position="255"/>
    </location>
</feature>
<dbReference type="GO" id="GO:0080156">
    <property type="term" value="P:mitochondrial mRNA modification"/>
    <property type="evidence" value="ECO:0007669"/>
    <property type="project" value="TreeGrafter"/>
</dbReference>
<dbReference type="STRING" id="77586.A0A0D9XQD6"/>
<dbReference type="InterPro" id="IPR037045">
    <property type="entry name" value="S8pro/Inhibitor_I9_sf"/>
</dbReference>
<protein>
    <recommendedName>
        <fullName evidence="3">MORF/ORRM1/DAG-like MORF domain-containing protein</fullName>
    </recommendedName>
</protein>
<dbReference type="Gramene" id="LPERR11G06180.1">
    <property type="protein sequence ID" value="LPERR11G06180.1"/>
    <property type="gene ID" value="LPERR11G06180"/>
</dbReference>
<dbReference type="GO" id="GO:0016554">
    <property type="term" value="P:cytidine to uridine editing"/>
    <property type="evidence" value="ECO:0007669"/>
    <property type="project" value="InterPro"/>
</dbReference>
<evidence type="ECO:0000313" key="5">
    <source>
        <dbReference type="Proteomes" id="UP000032180"/>
    </source>
</evidence>
<dbReference type="Proteomes" id="UP000032180">
    <property type="component" value="Chromosome 11"/>
</dbReference>
<feature type="compositionally biased region" description="Low complexity" evidence="2">
    <location>
        <begin position="278"/>
        <end position="293"/>
    </location>
</feature>
<dbReference type="InterPro" id="IPR039206">
    <property type="entry name" value="MORF/ORRM1/DAG-like"/>
</dbReference>
<organism evidence="4 5">
    <name type="scientific">Leersia perrieri</name>
    <dbReference type="NCBI Taxonomy" id="77586"/>
    <lineage>
        <taxon>Eukaryota</taxon>
        <taxon>Viridiplantae</taxon>
        <taxon>Streptophyta</taxon>
        <taxon>Embryophyta</taxon>
        <taxon>Tracheophyta</taxon>
        <taxon>Spermatophyta</taxon>
        <taxon>Magnoliopsida</taxon>
        <taxon>Liliopsida</taxon>
        <taxon>Poales</taxon>
        <taxon>Poaceae</taxon>
        <taxon>BOP clade</taxon>
        <taxon>Oryzoideae</taxon>
        <taxon>Oryzeae</taxon>
        <taxon>Oryzinae</taxon>
        <taxon>Leersia</taxon>
    </lineage>
</organism>
<dbReference type="Pfam" id="PF21864">
    <property type="entry name" value="MORF_dom"/>
    <property type="match status" value="1"/>
</dbReference>
<feature type="compositionally biased region" description="Polar residues" evidence="2">
    <location>
        <begin position="380"/>
        <end position="398"/>
    </location>
</feature>
<accession>A0A0D9XQD6</accession>
<sequence>MALALRLRRALAAASVSAPVLRPAASASSSARSFPLAPFAPSPLPLSPRPWFSAGGAAAGFRSSAAAARGEDYRRDMDDKISPDEILFEGCDYNHWLITMEFGDPKPTREEMIETYLQTLSKVVGSYEEAKKRMYAFSTTTYVGFQAVMTEEMSEKFRGLPGVVFILPDSYLYPETKEYGGDKYENGVITPRPPPVHYSKPSRTDRNRDYRGNYQNNRPQGNYQNSRPQGNYQNSPPPQGSQQDGRGYAPQQNYGRSDYTDRSGYSGSSGGYQPRATQYQGQANPAGQGQGYYNPQEHRNVSHGQVGNFKPSGPSAPGTYGQPPAPGTYGEPRPPTYPGSNHGGPGVNSSYKPSGPSAPGTYGQPPAPGTYGEPFPPTYPGSNQGGPVNSSYGGNTRQGAEPAYGGDNWQEGSGQYPIRSEGQESWQGRQ</sequence>
<dbReference type="InterPro" id="IPR054059">
    <property type="entry name" value="MORF/ORRM1/DAG-like_MORF"/>
</dbReference>
<feature type="domain" description="MORF/ORRM1/DAG-like MORF" evidence="3">
    <location>
        <begin position="93"/>
        <end position="184"/>
    </location>
</feature>
<evidence type="ECO:0000259" key="3">
    <source>
        <dbReference type="Pfam" id="PF21864"/>
    </source>
</evidence>
<dbReference type="PANTHER" id="PTHR31346">
    <property type="entry name" value="MULTIPLE ORGANELLAR RNA EDITING FACTOR 2, CHLOROPLASTIC-RELATED-RELATED"/>
    <property type="match status" value="1"/>
</dbReference>
<dbReference type="HOGENOM" id="CLU_043911_0_0_1"/>
<dbReference type="PANTHER" id="PTHR31346:SF5">
    <property type="entry name" value="MULTIPLE ORGANELLAR RNA EDITING FACTOR 1, MITOCHONDRIAL"/>
    <property type="match status" value="1"/>
</dbReference>
<proteinExistence type="predicted"/>
<feature type="region of interest" description="Disordered" evidence="2">
    <location>
        <begin position="178"/>
        <end position="430"/>
    </location>
</feature>
<dbReference type="AlphaFoldDB" id="A0A0D9XQD6"/>
<dbReference type="eggNOG" id="ENOG502QUVM">
    <property type="taxonomic scope" value="Eukaryota"/>
</dbReference>
<keyword evidence="5" id="KW-1185">Reference proteome</keyword>
<keyword evidence="1" id="KW-0809">Transit peptide</keyword>
<dbReference type="Gene3D" id="3.30.70.80">
    <property type="entry name" value="Peptidase S8 propeptide/proteinase inhibitor I9"/>
    <property type="match status" value="1"/>
</dbReference>
<reference evidence="4" key="3">
    <citation type="submission" date="2015-04" db="UniProtKB">
        <authorList>
            <consortium name="EnsemblPlants"/>
        </authorList>
    </citation>
    <scope>IDENTIFICATION</scope>
</reference>
<dbReference type="EnsemblPlants" id="LPERR11G06180.1">
    <property type="protein sequence ID" value="LPERR11G06180.1"/>
    <property type="gene ID" value="LPERR11G06180"/>
</dbReference>
<reference evidence="5" key="2">
    <citation type="submission" date="2013-12" db="EMBL/GenBank/DDBJ databases">
        <authorList>
            <person name="Yu Y."/>
            <person name="Lee S."/>
            <person name="de Baynast K."/>
            <person name="Wissotski M."/>
            <person name="Liu L."/>
            <person name="Talag J."/>
            <person name="Goicoechea J."/>
            <person name="Angelova A."/>
            <person name="Jetty R."/>
            <person name="Kudrna D."/>
            <person name="Golser W."/>
            <person name="Rivera L."/>
            <person name="Zhang J."/>
            <person name="Wing R."/>
        </authorList>
    </citation>
    <scope>NUCLEOTIDE SEQUENCE</scope>
</reference>
<evidence type="ECO:0000256" key="1">
    <source>
        <dbReference type="ARBA" id="ARBA00022946"/>
    </source>
</evidence>
<name>A0A0D9XQD6_9ORYZ</name>
<evidence type="ECO:0000313" key="4">
    <source>
        <dbReference type="EnsemblPlants" id="LPERR11G06180.1"/>
    </source>
</evidence>
<reference evidence="4 5" key="1">
    <citation type="submission" date="2012-08" db="EMBL/GenBank/DDBJ databases">
        <title>Oryza genome evolution.</title>
        <authorList>
            <person name="Wing R.A."/>
        </authorList>
    </citation>
    <scope>NUCLEOTIDE SEQUENCE</scope>
</reference>
<dbReference type="GO" id="GO:0005739">
    <property type="term" value="C:mitochondrion"/>
    <property type="evidence" value="ECO:0007669"/>
    <property type="project" value="TreeGrafter"/>
</dbReference>
<evidence type="ECO:0000256" key="2">
    <source>
        <dbReference type="SAM" id="MobiDB-lite"/>
    </source>
</evidence>